<dbReference type="Gene3D" id="2.60.40.1190">
    <property type="match status" value="1"/>
</dbReference>
<reference evidence="2 3" key="2">
    <citation type="journal article" date="2020" name="Int. J. Syst. Evol. Microbiol.">
        <title>Leptospira yasudae sp. nov. and Leptospira stimsonii sp. nov., two new species of the pathogenic group isolated from environmental sources.</title>
        <authorList>
            <person name="Casanovas-Massana A."/>
            <person name="Hamond C."/>
            <person name="Santos L.A."/>
            <person name="de Oliveira D."/>
            <person name="Hacker K.P."/>
            <person name="Balassiano I."/>
            <person name="Costa F."/>
            <person name="Medeiros M.A."/>
            <person name="Reis M.G."/>
            <person name="Ko A.I."/>
            <person name="Wunder E.A."/>
        </authorList>
    </citation>
    <scope>NUCLEOTIDE SEQUENCE [LARGE SCALE GENOMIC DNA]</scope>
    <source>
        <strain evidence="2 3">B21</strain>
    </source>
</reference>
<protein>
    <recommendedName>
        <fullName evidence="1">Carbohydrate-binding domain-containing protein</fullName>
    </recommendedName>
</protein>
<feature type="domain" description="Carbohydrate-binding" evidence="1">
    <location>
        <begin position="298"/>
        <end position="478"/>
    </location>
</feature>
<sequence>MESEPIRDYALLNEEVNEYSNYLNQFRFLRNPNPPVRYTNRRKQRTFFTRISKSIVIHSMKRLLFSILILSNFVVFGIEPENFSAIQKRFLEEVNKNNLPFEFEFGSGEESCKNDFNKDGIEDLAMTMRVKPGDSLDSPAMDQNGFLAIALGDANGGYRFDSMIPIIPCNSCGGVYGRPDVTLECGNGKIKISSYGGSNWRWSNSETIRWKSSGWEWIGTDTHSYHTSFGDGLRSSFNRINLDSTRSYEGRMESEQESVPPKAKVRFKKIVSALTKQKLSMDESWDSLSVLPFEIQDTSWMTAKNKDWKGPQDLSFRVRSAWNSDTLGLQISVRDDKIQFCKSKSDDCDAIEIVLDPDSSLLDFDTNSGVRKRLGSQAAIVSLSLSEEKKVRTRLNRKENPKSGIETKLISINDGYSILCRIPWTVFGKENVSRFRNGFKFLASVTVQDWDDESKPIQRLSTSPIKGSDPYTLGELELIPEKYSLGPWKQEN</sequence>
<accession>A0ABX9M7B7</accession>
<dbReference type="Proteomes" id="UP000285569">
    <property type="component" value="Unassembled WGS sequence"/>
</dbReference>
<keyword evidence="3" id="KW-1185">Reference proteome</keyword>
<comment type="caution">
    <text evidence="2">The sequence shown here is derived from an EMBL/GenBank/DDBJ whole genome shotgun (WGS) entry which is preliminary data.</text>
</comment>
<dbReference type="Pfam" id="PF06452">
    <property type="entry name" value="CBM9_1"/>
    <property type="match status" value="1"/>
</dbReference>
<gene>
    <name evidence="2" type="ORF">DLM77_04960</name>
</gene>
<evidence type="ECO:0000313" key="3">
    <source>
        <dbReference type="Proteomes" id="UP000285569"/>
    </source>
</evidence>
<evidence type="ECO:0000313" key="2">
    <source>
        <dbReference type="EMBL" id="RHX81446.1"/>
    </source>
</evidence>
<evidence type="ECO:0000259" key="1">
    <source>
        <dbReference type="Pfam" id="PF06452"/>
    </source>
</evidence>
<dbReference type="EMBL" id="QHCR01000002">
    <property type="protein sequence ID" value="RHX81446.1"/>
    <property type="molecule type" value="Genomic_DNA"/>
</dbReference>
<organism evidence="2 3">
    <name type="scientific">Leptospira yasudae</name>
    <dbReference type="NCBI Taxonomy" id="2202201"/>
    <lineage>
        <taxon>Bacteria</taxon>
        <taxon>Pseudomonadati</taxon>
        <taxon>Spirochaetota</taxon>
        <taxon>Spirochaetia</taxon>
        <taxon>Leptospirales</taxon>
        <taxon>Leptospiraceae</taxon>
        <taxon>Leptospira</taxon>
    </lineage>
</organism>
<reference evidence="3" key="1">
    <citation type="submission" date="2018-05" db="EMBL/GenBank/DDBJ databases">
        <title>Leptospira yasudae sp. nov. and Leptospira stimsonii sp. nov., two pathogenic species of the genus Leptospira isolated from environmental sources.</title>
        <authorList>
            <person name="Casanovas-Massana A."/>
            <person name="Hamond C."/>
            <person name="Santos L.A."/>
            <person name="Hacker K.P."/>
            <person name="Balassiano I."/>
            <person name="Medeiros M.A."/>
            <person name="Reis M.G."/>
            <person name="Ko A.I."/>
            <person name="Wunder E.A."/>
        </authorList>
    </citation>
    <scope>NUCLEOTIDE SEQUENCE [LARGE SCALE GENOMIC DNA]</scope>
    <source>
        <strain evidence="3">B21</strain>
    </source>
</reference>
<name>A0ABX9M7B7_9LEPT</name>
<dbReference type="InterPro" id="IPR010502">
    <property type="entry name" value="Carb-bd_dom_fam9"/>
</dbReference>
<dbReference type="SUPFAM" id="SSF49344">
    <property type="entry name" value="CBD9-like"/>
    <property type="match status" value="1"/>
</dbReference>
<proteinExistence type="predicted"/>